<dbReference type="Proteomes" id="UP000265520">
    <property type="component" value="Unassembled WGS sequence"/>
</dbReference>
<comment type="caution">
    <text evidence="1">The sequence shown here is derived from an EMBL/GenBank/DDBJ whole genome shotgun (WGS) entry which is preliminary data.</text>
</comment>
<feature type="non-terminal residue" evidence="1">
    <location>
        <position position="72"/>
    </location>
</feature>
<reference evidence="1 2" key="1">
    <citation type="journal article" date="2018" name="Front. Plant Sci.">
        <title>Red Clover (Trifolium pratense) and Zigzag Clover (T. medium) - A Picture of Genomic Similarities and Differences.</title>
        <authorList>
            <person name="Dluhosova J."/>
            <person name="Istvanek J."/>
            <person name="Nedelnik J."/>
            <person name="Repkova J."/>
        </authorList>
    </citation>
    <scope>NUCLEOTIDE SEQUENCE [LARGE SCALE GENOMIC DNA]</scope>
    <source>
        <strain evidence="2">cv. 10/8</strain>
        <tissue evidence="1">Leaf</tissue>
    </source>
</reference>
<keyword evidence="2" id="KW-1185">Reference proteome</keyword>
<organism evidence="1 2">
    <name type="scientific">Trifolium medium</name>
    <dbReference type="NCBI Taxonomy" id="97028"/>
    <lineage>
        <taxon>Eukaryota</taxon>
        <taxon>Viridiplantae</taxon>
        <taxon>Streptophyta</taxon>
        <taxon>Embryophyta</taxon>
        <taxon>Tracheophyta</taxon>
        <taxon>Spermatophyta</taxon>
        <taxon>Magnoliopsida</taxon>
        <taxon>eudicotyledons</taxon>
        <taxon>Gunneridae</taxon>
        <taxon>Pentapetalae</taxon>
        <taxon>rosids</taxon>
        <taxon>fabids</taxon>
        <taxon>Fabales</taxon>
        <taxon>Fabaceae</taxon>
        <taxon>Papilionoideae</taxon>
        <taxon>50 kb inversion clade</taxon>
        <taxon>NPAAA clade</taxon>
        <taxon>Hologalegina</taxon>
        <taxon>IRL clade</taxon>
        <taxon>Trifolieae</taxon>
        <taxon>Trifolium</taxon>
    </lineage>
</organism>
<name>A0A392UEB1_9FABA</name>
<dbReference type="EMBL" id="LXQA010782681">
    <property type="protein sequence ID" value="MCI70770.1"/>
    <property type="molecule type" value="Genomic_DNA"/>
</dbReference>
<protein>
    <submittedName>
        <fullName evidence="1">Uncharacterized protein</fullName>
    </submittedName>
</protein>
<evidence type="ECO:0000313" key="1">
    <source>
        <dbReference type="EMBL" id="MCI70770.1"/>
    </source>
</evidence>
<dbReference type="AlphaFoldDB" id="A0A392UEB1"/>
<accession>A0A392UEB1</accession>
<proteinExistence type="predicted"/>
<sequence>MDGFEISGGEGYVSPKCFEREEVRRSIDVLEAKCSRPIDVVRGRMNLSNELWEPLKEKLLDQVIVMEASLRL</sequence>
<evidence type="ECO:0000313" key="2">
    <source>
        <dbReference type="Proteomes" id="UP000265520"/>
    </source>
</evidence>